<dbReference type="AlphaFoldDB" id="A0A126JI26"/>
<evidence type="ECO:0000313" key="1">
    <source>
        <dbReference type="EMBL" id="ALT05449.1"/>
    </source>
</evidence>
<sequence length="191" mass="22051">MMITCKCYLKNCMEINGLVRNSTNGRNSIKMLRKISLIFIMLCITIGLVSCSNTNRVMEQAFKIQNNTFEFIKEGKYSHEDIKEITLSKDANGIKQNIKIKEINISQTFNYKELSLQGDIIAPINASENDIVNCINLVKDWDGRNSNNELYINAIKEAEKNMEQKVTLNQNDKEIEFYIQVLNNTLYIHII</sequence>
<evidence type="ECO:0000313" key="2">
    <source>
        <dbReference type="EMBL" id="ALT05547.1"/>
    </source>
</evidence>
<name>A0A126JI26_CLOBO</name>
<organism evidence="1">
    <name type="scientific">Clostridium botulinum</name>
    <dbReference type="NCBI Taxonomy" id="1491"/>
    <lineage>
        <taxon>Bacteria</taxon>
        <taxon>Bacillati</taxon>
        <taxon>Bacillota</taxon>
        <taxon>Clostridia</taxon>
        <taxon>Eubacteriales</taxon>
        <taxon>Clostridiaceae</taxon>
        <taxon>Clostridium</taxon>
    </lineage>
</organism>
<geneLocation type="plasmid" evidence="1">
    <name>pINGR16-02E1</name>
</geneLocation>
<proteinExistence type="predicted"/>
<dbReference type="EMBL" id="KT897277">
    <property type="protein sequence ID" value="ALT05547.1"/>
    <property type="molecule type" value="Genomic_DNA"/>
</dbReference>
<accession>A0A126JI26</accession>
<dbReference type="EMBL" id="KT897276">
    <property type="protein sequence ID" value="ALT05449.1"/>
    <property type="molecule type" value="Genomic_DNA"/>
</dbReference>
<reference evidence="1" key="1">
    <citation type="journal article" date="2016" name="Genome Biol. Evol.">
        <title>Evolution of chromosomal Clostridium botulinum type E neurotoxin gene clusters: evidence provided by their rare plasmid borne counterparts.</title>
        <authorList>
            <person name="Carter A.T."/>
            <person name="Austin J.W."/>
            <person name="Weedmark K.A."/>
            <person name="Peck M.W."/>
        </authorList>
    </citation>
    <scope>NUCLEOTIDE SEQUENCE</scope>
    <source>
        <strain evidence="1">INGR16-02E1</strain>
        <strain evidence="2">ST0210E1</strain>
        <plasmid evidence="1">pINGR16-02E1</plasmid>
        <plasmid evidence="2">pST0210E1</plasmid>
    </source>
</reference>
<protein>
    <submittedName>
        <fullName evidence="1">Uncharacterized protein</fullName>
    </submittedName>
</protein>
<keyword evidence="1" id="KW-0614">Plasmid</keyword>
<geneLocation type="plasmid" evidence="2">
    <name>pST0210E1</name>
</geneLocation>